<evidence type="ECO:0000256" key="2">
    <source>
        <dbReference type="ARBA" id="ARBA00006824"/>
    </source>
</evidence>
<dbReference type="AlphaFoldDB" id="A0A1S2XL29"/>
<evidence type="ECO:0000313" key="8">
    <source>
        <dbReference type="RefSeq" id="XP_004489899.1"/>
    </source>
</evidence>
<evidence type="ECO:0000313" key="7">
    <source>
        <dbReference type="Proteomes" id="UP000087171"/>
    </source>
</evidence>
<sequence>MSNYMAKRLFLGLSTTFRNCPPHVRRYYPINKTRSFSSSSSKKFGFVGWYLCKLQAYPVITKAITSSVIFTASDFTSQMITLPSSASYDLKRTSRMAIYGLLMLGPSQHMWFNFLSKILPKRDVPTTLKKILMGQVVYGPTINTVFFSYNGAVQGESGPEIITRLKRDLLPTLLAGALFWPACDFVLFKFIPVHLQPLMNSSCAYVWTIYLTYMANRTNLTDA</sequence>
<evidence type="ECO:0000256" key="5">
    <source>
        <dbReference type="ARBA" id="ARBA00023136"/>
    </source>
</evidence>
<dbReference type="GO" id="GO:0016020">
    <property type="term" value="C:membrane"/>
    <property type="evidence" value="ECO:0007669"/>
    <property type="project" value="UniProtKB-SubCell"/>
</dbReference>
<accession>A0A1S2XL29</accession>
<dbReference type="GeneID" id="101496598"/>
<dbReference type="OrthoDB" id="430207at2759"/>
<dbReference type="PANTHER" id="PTHR11266">
    <property type="entry name" value="PEROXISOMAL MEMBRANE PROTEIN 2, PXMP2 MPV17"/>
    <property type="match status" value="1"/>
</dbReference>
<dbReference type="Proteomes" id="UP000087171">
    <property type="component" value="Chromosome Ca2"/>
</dbReference>
<organism evidence="7 8">
    <name type="scientific">Cicer arietinum</name>
    <name type="common">Chickpea</name>
    <name type="synonym">Garbanzo</name>
    <dbReference type="NCBI Taxonomy" id="3827"/>
    <lineage>
        <taxon>Eukaryota</taxon>
        <taxon>Viridiplantae</taxon>
        <taxon>Streptophyta</taxon>
        <taxon>Embryophyta</taxon>
        <taxon>Tracheophyta</taxon>
        <taxon>Spermatophyta</taxon>
        <taxon>Magnoliopsida</taxon>
        <taxon>eudicotyledons</taxon>
        <taxon>Gunneridae</taxon>
        <taxon>Pentapetalae</taxon>
        <taxon>rosids</taxon>
        <taxon>fabids</taxon>
        <taxon>Fabales</taxon>
        <taxon>Fabaceae</taxon>
        <taxon>Papilionoideae</taxon>
        <taxon>50 kb inversion clade</taxon>
        <taxon>NPAAA clade</taxon>
        <taxon>Hologalegina</taxon>
        <taxon>IRL clade</taxon>
        <taxon>Cicereae</taxon>
        <taxon>Cicer</taxon>
    </lineage>
</organism>
<reference evidence="7" key="1">
    <citation type="journal article" date="2013" name="Nat. Biotechnol.">
        <title>Draft genome sequence of chickpea (Cicer arietinum) provides a resource for trait improvement.</title>
        <authorList>
            <person name="Varshney R.K."/>
            <person name="Song C."/>
            <person name="Saxena R.K."/>
            <person name="Azam S."/>
            <person name="Yu S."/>
            <person name="Sharpe A.G."/>
            <person name="Cannon S."/>
            <person name="Baek J."/>
            <person name="Rosen B.D."/>
            <person name="Tar'an B."/>
            <person name="Millan T."/>
            <person name="Zhang X."/>
            <person name="Ramsay L.D."/>
            <person name="Iwata A."/>
            <person name="Wang Y."/>
            <person name="Nelson W."/>
            <person name="Farmer A.D."/>
            <person name="Gaur P.M."/>
            <person name="Soderlund C."/>
            <person name="Penmetsa R.V."/>
            <person name="Xu C."/>
            <person name="Bharti A.K."/>
            <person name="He W."/>
            <person name="Winter P."/>
            <person name="Zhao S."/>
            <person name="Hane J.K."/>
            <person name="Carrasquilla-Garcia N."/>
            <person name="Condie J.A."/>
            <person name="Upadhyaya H.D."/>
            <person name="Luo M.C."/>
            <person name="Thudi M."/>
            <person name="Gowda C.L."/>
            <person name="Singh N.P."/>
            <person name="Lichtenzveig J."/>
            <person name="Gali K.K."/>
            <person name="Rubio J."/>
            <person name="Nadarajan N."/>
            <person name="Dolezel J."/>
            <person name="Bansal K.C."/>
            <person name="Xu X."/>
            <person name="Edwards D."/>
            <person name="Zhang G."/>
            <person name="Kahl G."/>
            <person name="Gil J."/>
            <person name="Singh K.B."/>
            <person name="Datta S.K."/>
            <person name="Jackson S.A."/>
            <person name="Wang J."/>
            <person name="Cook D.R."/>
        </authorList>
    </citation>
    <scope>NUCLEOTIDE SEQUENCE [LARGE SCALE GENOMIC DNA]</scope>
    <source>
        <strain evidence="7">cv. CDC Frontier</strain>
    </source>
</reference>
<dbReference type="Pfam" id="PF04117">
    <property type="entry name" value="Mpv17_PMP22"/>
    <property type="match status" value="1"/>
</dbReference>
<dbReference type="RefSeq" id="XP_073221112.1">
    <property type="nucleotide sequence ID" value="XM_073365011.1"/>
</dbReference>
<dbReference type="InterPro" id="IPR007248">
    <property type="entry name" value="Mpv17_PMP22"/>
</dbReference>
<evidence type="ECO:0000256" key="3">
    <source>
        <dbReference type="ARBA" id="ARBA00022692"/>
    </source>
</evidence>
<keyword evidence="7" id="KW-1185">Reference proteome</keyword>
<comment type="similarity">
    <text evidence="2 6">Belongs to the peroxisomal membrane protein PXMP2/4 family.</text>
</comment>
<reference evidence="8" key="2">
    <citation type="submission" date="2025-08" db="UniProtKB">
        <authorList>
            <consortium name="RefSeq"/>
        </authorList>
    </citation>
    <scope>IDENTIFICATION</scope>
    <source>
        <tissue evidence="8">Etiolated seedlings</tissue>
    </source>
</reference>
<protein>
    <submittedName>
        <fullName evidence="8">PXMP2/4 family protein 4</fullName>
    </submittedName>
</protein>
<dbReference type="RefSeq" id="XP_004489899.1">
    <property type="nucleotide sequence ID" value="XM_004489842.3"/>
</dbReference>
<dbReference type="eggNOG" id="KOG1944">
    <property type="taxonomic scope" value="Eukaryota"/>
</dbReference>
<dbReference type="STRING" id="3827.A0A1S2XL29"/>
<comment type="subcellular location">
    <subcellularLocation>
        <location evidence="1">Membrane</location>
        <topology evidence="1">Multi-pass membrane protein</topology>
    </subcellularLocation>
</comment>
<dbReference type="PaxDb" id="3827-XP_004489899.1"/>
<evidence type="ECO:0000256" key="4">
    <source>
        <dbReference type="ARBA" id="ARBA00022989"/>
    </source>
</evidence>
<evidence type="ECO:0000256" key="1">
    <source>
        <dbReference type="ARBA" id="ARBA00004141"/>
    </source>
</evidence>
<keyword evidence="4" id="KW-1133">Transmembrane helix</keyword>
<keyword evidence="3" id="KW-0812">Transmembrane</keyword>
<evidence type="ECO:0000256" key="6">
    <source>
        <dbReference type="RuleBase" id="RU363053"/>
    </source>
</evidence>
<keyword evidence="5" id="KW-0472">Membrane</keyword>
<name>A0A1S2XL29_CICAR</name>
<dbReference type="KEGG" id="cam:101496598"/>
<dbReference type="GO" id="GO:0005737">
    <property type="term" value="C:cytoplasm"/>
    <property type="evidence" value="ECO:0007669"/>
    <property type="project" value="TreeGrafter"/>
</dbReference>
<dbReference type="PANTHER" id="PTHR11266:SF88">
    <property type="entry name" value="PROTEIN SYM1-LIKE"/>
    <property type="match status" value="1"/>
</dbReference>
<proteinExistence type="inferred from homology"/>
<gene>
    <name evidence="8" type="primary">LOC101496598</name>
</gene>